<dbReference type="CDD" id="cd00085">
    <property type="entry name" value="HNHc"/>
    <property type="match status" value="1"/>
</dbReference>
<dbReference type="InterPro" id="IPR002711">
    <property type="entry name" value="HNH"/>
</dbReference>
<feature type="compositionally biased region" description="Basic and acidic residues" evidence="2">
    <location>
        <begin position="308"/>
        <end position="321"/>
    </location>
</feature>
<evidence type="ECO:0000256" key="2">
    <source>
        <dbReference type="SAM" id="MobiDB-lite"/>
    </source>
</evidence>
<comment type="caution">
    <text evidence="4">The sequence shown here is derived from an EMBL/GenBank/DDBJ whole genome shotgun (WGS) entry which is preliminary data.</text>
</comment>
<reference evidence="5" key="1">
    <citation type="journal article" date="2019" name="Int. J. Syst. Evol. Microbiol.">
        <title>The Global Catalogue of Microorganisms (GCM) 10K type strain sequencing project: providing services to taxonomists for standard genome sequencing and annotation.</title>
        <authorList>
            <consortium name="The Broad Institute Genomics Platform"/>
            <consortium name="The Broad Institute Genome Sequencing Center for Infectious Disease"/>
            <person name="Wu L."/>
            <person name="Ma J."/>
        </authorList>
    </citation>
    <scope>NUCLEOTIDE SEQUENCE [LARGE SCALE GENOMIC DNA]</scope>
    <source>
        <strain evidence="5">JCM 32206</strain>
    </source>
</reference>
<feature type="region of interest" description="Disordered" evidence="2">
    <location>
        <begin position="176"/>
        <end position="204"/>
    </location>
</feature>
<name>A0ABP8P8V6_9NOCA</name>
<dbReference type="InterPro" id="IPR003615">
    <property type="entry name" value="HNH_nuc"/>
</dbReference>
<sequence>MFEYRGNMEIDEIVTSPHRVEPWRIDDHILLALVPELSTRIRQLDALRVHLVDQIDERALTQKLGATTTAWLAGAGKLTHGQATKILATARALENRPDVTSAFTSGLLDLTQVATITGLLDKIPDIVADIPTTADGGVFDDPAAECTRQCTDYLLDAAHHDNATDTATRTAALERAITPDSDTPPDDENDQINEFFASPTTGGRVRVKGHFDKATGEQLLTALSALSKPDPGRNNTHGEPDSDTRTPAQRRADALTDIVRHYLDAGTAPGEGGETPHMTVFVGLDNLAHATRRTADSTGSGSGTDDATGDHRSAGESRRNTLGENCHGAGGDGGRAGDRSGTCDGTCETSPCPHTRTTAPHTTRRPSFIRRGPAWMPWLGPITDSLAATLSCDATVTAITMDADGTPLDVGRTTRLIPRRLRRALHARDCGCAFLGCGRPAAWTDGHHIHHWSHGGPTKLSNLVLLCRFHHRVIHKGDWQVFISDDGHPWFTPPRWIDPQRRPVPAHNRRHLAFTS</sequence>
<feature type="region of interest" description="Disordered" evidence="2">
    <location>
        <begin position="293"/>
        <end position="368"/>
    </location>
</feature>
<dbReference type="Proteomes" id="UP001501183">
    <property type="component" value="Unassembled WGS sequence"/>
</dbReference>
<organism evidence="4 5">
    <name type="scientific">Rhodococcus olei</name>
    <dbReference type="NCBI Taxonomy" id="2161675"/>
    <lineage>
        <taxon>Bacteria</taxon>
        <taxon>Bacillati</taxon>
        <taxon>Actinomycetota</taxon>
        <taxon>Actinomycetes</taxon>
        <taxon>Mycobacteriales</taxon>
        <taxon>Nocardiaceae</taxon>
        <taxon>Rhodococcus</taxon>
    </lineage>
</organism>
<evidence type="ECO:0000313" key="5">
    <source>
        <dbReference type="Proteomes" id="UP001501183"/>
    </source>
</evidence>
<dbReference type="Pfam" id="PF01844">
    <property type="entry name" value="HNH"/>
    <property type="match status" value="1"/>
</dbReference>
<feature type="compositionally biased region" description="Basic and acidic residues" evidence="2">
    <location>
        <begin position="236"/>
        <end position="248"/>
    </location>
</feature>
<gene>
    <name evidence="4" type="ORF">GCM10023094_32830</name>
</gene>
<dbReference type="Gene3D" id="1.10.30.50">
    <property type="match status" value="1"/>
</dbReference>
<feature type="compositionally biased region" description="Low complexity" evidence="2">
    <location>
        <begin position="296"/>
        <end position="306"/>
    </location>
</feature>
<feature type="region of interest" description="Disordered" evidence="2">
    <location>
        <begin position="224"/>
        <end position="248"/>
    </location>
</feature>
<comment type="similarity">
    <text evidence="1">Belongs to the Rv1128c/1148c/1588c/1702c/1945/3466 family.</text>
</comment>
<dbReference type="InterPro" id="IPR003870">
    <property type="entry name" value="DUF222"/>
</dbReference>
<protein>
    <recommendedName>
        <fullName evidence="3">HNH nuclease domain-containing protein</fullName>
    </recommendedName>
</protein>
<evidence type="ECO:0000256" key="1">
    <source>
        <dbReference type="ARBA" id="ARBA00023450"/>
    </source>
</evidence>
<dbReference type="Pfam" id="PF02720">
    <property type="entry name" value="DUF222"/>
    <property type="match status" value="2"/>
</dbReference>
<proteinExistence type="inferred from homology"/>
<dbReference type="EMBL" id="BAABFB010000050">
    <property type="protein sequence ID" value="GAA4482600.1"/>
    <property type="molecule type" value="Genomic_DNA"/>
</dbReference>
<dbReference type="SMART" id="SM00507">
    <property type="entry name" value="HNHc"/>
    <property type="match status" value="1"/>
</dbReference>
<keyword evidence="5" id="KW-1185">Reference proteome</keyword>
<evidence type="ECO:0000259" key="3">
    <source>
        <dbReference type="SMART" id="SM00507"/>
    </source>
</evidence>
<evidence type="ECO:0000313" key="4">
    <source>
        <dbReference type="EMBL" id="GAA4482600.1"/>
    </source>
</evidence>
<accession>A0ABP8P8V6</accession>
<feature type="domain" description="HNH nuclease" evidence="3">
    <location>
        <begin position="420"/>
        <end position="472"/>
    </location>
</feature>